<sequence length="1405" mass="156515">MSHPLVAAVWEQLRRRDITNIVREIIGEHATDVAIFQAEDASDVAKVEQLMHAVFWIKAIFDLQRTYLQGLTNFDDGHPSSTSYLLPSEVIFSTLMYLVQVKPKLFPCTKPTAPELVKYRHFLALTLLAGARLLLLRGQSIRHEMKFNLERAIRKAWQDSELPGADRFMVSDLLPKVIDSIESSDSSSKSHLFFSASQGSNSKVTAMEPNSLLGNTETLTDLLSGLLKKNTDQTTPFLSLFDMLWAAEATMVQSHIDRRRISQEQGDSLAAALDVDEIFERTRENKMKLAKTVLAAFNDEFTAPPLQILATVVLSQNAEAQAPLQTRRIRDTWSQLSRIREVCEASLSHLVRWLINRRVQLWGCNGELEATSHDYQQNLTEWLQLSPLQEANQSNRQDEVFYVVDCPAVHSVPRSLLEERMDKNACEQLRANSQVLTLNIYCPLCPTNTKIQHARMVESARLSHPRIGFESGSTRSYSFPDSMSRDTTSSSSLSHSTSHSSVRIDSGDGAWSPISPATFKPVFNAMNNKHSPTTPSDPHASFLARSKTDYLYEKSATKSFPRELKNVSLPFSTGSSLFRRVSVKKNHLPREPRFCFSASGRSLLLWGVGSNWVARFETPSAGAQKPRSYRYDVSGVQYVAAGDQRCAVIAAVGEHYELLVFKGFGLSAEAHLPIEIHDPSLPPIHMVMSRDDRYIAFTLKSEVRVYEIIAGGIVRVSFGDTGDPSASLYDMTAAPAHIASPLGNDGTPGGQETIIERKLQFSVDGKYFVIATHLTDCNAYVDVWDLSLKRWDTVPGKSQSFRLSHRTTNNKDLTCVFYDNVHHAVLLPAYFEKEFPKSSSVADKDMLKDPNSTRITHAAQSGSGSQFAIANGMNQIYLFDSNASGSTRVARIKKASHKISSSVFRPGYLSLAFPQDDEIFLFWMDNGKLMLRAVRLHEGTQTSKDYDLRSDFDRLILERPTADVQLRRASLLSKQQNPELDGLNNNIFLPFSFDCPRTTFIVMSQSEIRDARRPSQAENQTILKSEIPLKERFFRYFQHEITALQEQMDRLADTSLVGGERTDATDHCLAGIARLSNEVKDAASYIPTYDQRIYAEAIKALQDKLVETRATVEPRPKFSFKTKKNASAISLSDAANIVYHGRSMPGYLSPGTSSVDSSAAQTPNYPSTPLNEPERILQPRAEIAPTSFPVIPPIDVDDGEEKSKNEKGKTFAATAVSSVSVNNHVGLHIMLPSSGSTATVPASITSLRHCVVDMSIPTANGKPYASLTIKGVKESLLVCGQINGPAHITDVENSTIVVTCRQFRMHNCANVDVYLSASSNPIIEDCTNIRFAQIPRVYALDHDHPDSEDHWSQVEDFKWIKSEPSPNWSLIPRESAVPEEVWAEIVPGGPGWSLDDILRAINIAT</sequence>
<proteinExistence type="inferred from homology"/>
<dbReference type="InterPro" id="IPR027684">
    <property type="entry name" value="TBCC"/>
</dbReference>
<gene>
    <name evidence="7" type="ORF">ANOM_006908</name>
</gene>
<evidence type="ECO:0000256" key="4">
    <source>
        <dbReference type="ARBA" id="ARBA00023186"/>
    </source>
</evidence>
<dbReference type="InterPro" id="IPR016098">
    <property type="entry name" value="CAP/MinC_C"/>
</dbReference>
<comment type="similarity">
    <text evidence="2">Belongs to the TBCC family.</text>
</comment>
<dbReference type="SUPFAM" id="SSF82171">
    <property type="entry name" value="DPP6 N-terminal domain-like"/>
    <property type="match status" value="1"/>
</dbReference>
<feature type="region of interest" description="Disordered" evidence="5">
    <location>
        <begin position="1187"/>
        <end position="1207"/>
    </location>
</feature>
<keyword evidence="4" id="KW-0143">Chaperone</keyword>
<comment type="subcellular location">
    <subcellularLocation>
        <location evidence="1">Cytoplasm</location>
    </subcellularLocation>
</comment>
<feature type="region of interest" description="Disordered" evidence="5">
    <location>
        <begin position="1149"/>
        <end position="1172"/>
    </location>
</feature>
<dbReference type="Proteomes" id="UP000037505">
    <property type="component" value="Unassembled WGS sequence"/>
</dbReference>
<evidence type="ECO:0000256" key="5">
    <source>
        <dbReference type="SAM" id="MobiDB-lite"/>
    </source>
</evidence>
<dbReference type="EMBL" id="JNOM01000207">
    <property type="protein sequence ID" value="KNG84442.1"/>
    <property type="molecule type" value="Genomic_DNA"/>
</dbReference>
<dbReference type="FunFam" id="2.160.20.70:FF:000011">
    <property type="entry name" value="Tubulin-specific chaperone c, putative"/>
    <property type="match status" value="1"/>
</dbReference>
<dbReference type="OrthoDB" id="194775at2759"/>
<keyword evidence="3" id="KW-0963">Cytoplasm</keyword>
<dbReference type="GeneID" id="26808712"/>
<dbReference type="Pfam" id="PF07986">
    <property type="entry name" value="TBCC"/>
    <property type="match status" value="1"/>
</dbReference>
<comment type="caution">
    <text evidence="7">The sequence shown here is derived from an EMBL/GenBank/DDBJ whole genome shotgun (WGS) entry which is preliminary data.</text>
</comment>
<dbReference type="GO" id="GO:0007023">
    <property type="term" value="P:post-chaperonin tubulin folding pathway"/>
    <property type="evidence" value="ECO:0007669"/>
    <property type="project" value="InterPro"/>
</dbReference>
<feature type="region of interest" description="Disordered" evidence="5">
    <location>
        <begin position="472"/>
        <end position="507"/>
    </location>
</feature>
<dbReference type="InterPro" id="IPR017901">
    <property type="entry name" value="C-CAP_CF_C-like"/>
</dbReference>
<dbReference type="SMART" id="SM00673">
    <property type="entry name" value="CARP"/>
    <property type="match status" value="1"/>
</dbReference>
<dbReference type="Gene3D" id="2.160.20.70">
    <property type="match status" value="1"/>
</dbReference>
<dbReference type="FunFam" id="1.20.58.1250:FF:000002">
    <property type="entry name" value="Tubulin-specific chaperone c, putative"/>
    <property type="match status" value="1"/>
</dbReference>
<dbReference type="GO" id="GO:0005737">
    <property type="term" value="C:cytoplasm"/>
    <property type="evidence" value="ECO:0007669"/>
    <property type="project" value="UniProtKB-SubCell"/>
</dbReference>
<organism evidence="7 8">
    <name type="scientific">Aspergillus nomiae NRRL (strain ATCC 15546 / NRRL 13137 / CBS 260.88 / M93)</name>
    <dbReference type="NCBI Taxonomy" id="1509407"/>
    <lineage>
        <taxon>Eukaryota</taxon>
        <taxon>Fungi</taxon>
        <taxon>Dikarya</taxon>
        <taxon>Ascomycota</taxon>
        <taxon>Pezizomycotina</taxon>
        <taxon>Eurotiomycetes</taxon>
        <taxon>Eurotiomycetidae</taxon>
        <taxon>Eurotiales</taxon>
        <taxon>Aspergillaceae</taxon>
        <taxon>Aspergillus</taxon>
        <taxon>Aspergillus subgen. Circumdati</taxon>
    </lineage>
</organism>
<dbReference type="PROSITE" id="PS51329">
    <property type="entry name" value="C_CAP_COFACTOR_C"/>
    <property type="match status" value="1"/>
</dbReference>
<dbReference type="GO" id="GO:0007021">
    <property type="term" value="P:tubulin complex assembly"/>
    <property type="evidence" value="ECO:0007669"/>
    <property type="project" value="TreeGrafter"/>
</dbReference>
<keyword evidence="8" id="KW-1185">Reference proteome</keyword>
<evidence type="ECO:0000256" key="2">
    <source>
        <dbReference type="ARBA" id="ARBA00008848"/>
    </source>
</evidence>
<evidence type="ECO:0000256" key="3">
    <source>
        <dbReference type="ARBA" id="ARBA00022490"/>
    </source>
</evidence>
<feature type="domain" description="C-CAP/cofactor C-like" evidence="6">
    <location>
        <begin position="1207"/>
        <end position="1359"/>
    </location>
</feature>
<dbReference type="InterPro" id="IPR006599">
    <property type="entry name" value="CARP_motif"/>
</dbReference>
<dbReference type="PANTHER" id="PTHR15139:SF0">
    <property type="entry name" value="TUBULIN-SPECIFIC CHAPERONE C"/>
    <property type="match status" value="1"/>
</dbReference>
<evidence type="ECO:0000256" key="1">
    <source>
        <dbReference type="ARBA" id="ARBA00004496"/>
    </source>
</evidence>
<dbReference type="InterPro" id="IPR012945">
    <property type="entry name" value="Tubulin-bd_cofactor_C_dom"/>
</dbReference>
<dbReference type="RefSeq" id="XP_015405365.1">
    <property type="nucleotide sequence ID" value="XM_015552164.1"/>
</dbReference>
<dbReference type="InterPro" id="IPR038397">
    <property type="entry name" value="TBCC_N_sf"/>
</dbReference>
<dbReference type="Gene3D" id="1.20.58.1250">
    <property type="entry name" value="Tubulin Binding Cofactor C, N-terminal domain"/>
    <property type="match status" value="1"/>
</dbReference>
<name>A0A0L1IY78_ASPN3</name>
<dbReference type="STRING" id="1509407.A0A0L1IY78"/>
<feature type="compositionally biased region" description="Polar residues" evidence="5">
    <location>
        <begin position="1150"/>
        <end position="1170"/>
    </location>
</feature>
<reference evidence="7 8" key="1">
    <citation type="submission" date="2014-06" db="EMBL/GenBank/DDBJ databases">
        <title>The Genome of the Aflatoxigenic Filamentous Fungus Aspergillus nomius.</title>
        <authorList>
            <person name="Moore M.G."/>
            <person name="Shannon B.M."/>
            <person name="Brian M.M."/>
        </authorList>
    </citation>
    <scope>NUCLEOTIDE SEQUENCE [LARGE SCALE GENOMIC DNA]</scope>
    <source>
        <strain evidence="7 8">NRRL 13137</strain>
    </source>
</reference>
<dbReference type="PANTHER" id="PTHR15139">
    <property type="entry name" value="TUBULIN FOLDING COFACTOR C"/>
    <property type="match status" value="1"/>
</dbReference>
<feature type="compositionally biased region" description="Low complexity" evidence="5">
    <location>
        <begin position="481"/>
        <end position="504"/>
    </location>
</feature>
<evidence type="ECO:0000313" key="8">
    <source>
        <dbReference type="Proteomes" id="UP000037505"/>
    </source>
</evidence>
<evidence type="ECO:0000313" key="7">
    <source>
        <dbReference type="EMBL" id="KNG84442.1"/>
    </source>
</evidence>
<protein>
    <recommendedName>
        <fullName evidence="6">C-CAP/cofactor C-like domain-containing protein</fullName>
    </recommendedName>
</protein>
<evidence type="ECO:0000259" key="6">
    <source>
        <dbReference type="PROSITE" id="PS51329"/>
    </source>
</evidence>
<accession>A0A0L1IY78</accession>